<comment type="caution">
    <text evidence="1">The sequence shown here is derived from an EMBL/GenBank/DDBJ whole genome shotgun (WGS) entry which is preliminary data.</text>
</comment>
<dbReference type="AlphaFoldDB" id="A0A0F0CQT3"/>
<gene>
    <name evidence="1" type="ORF">OMAG_002261</name>
</gene>
<organism evidence="1 2">
    <name type="scientific">Candidatus Omnitrophus magneticus</name>
    <dbReference type="NCBI Taxonomy" id="1609969"/>
    <lineage>
        <taxon>Bacteria</taxon>
        <taxon>Pseudomonadati</taxon>
        <taxon>Candidatus Omnitrophota</taxon>
        <taxon>Candidatus Omnitrophus</taxon>
    </lineage>
</organism>
<dbReference type="Gene3D" id="3.40.50.2300">
    <property type="match status" value="1"/>
</dbReference>
<sequence length="127" mass="15090">MNKMPNKKILMLSHDKELFSCLGAYIGWAGYNVEYAFNIHDGLSKIKSETYDLFVFDEFLDNTPSEELIDKTRSDTSVISHNKEIIFTSYEFPEKDKYNFLKKENIHFINKYESIDAWLKKIEIIFR</sequence>
<dbReference type="Proteomes" id="UP000033428">
    <property type="component" value="Unassembled WGS sequence"/>
</dbReference>
<reference evidence="1 2" key="1">
    <citation type="submission" date="2015-02" db="EMBL/GenBank/DDBJ databases">
        <title>Single-cell genomics of uncultivated deep-branching MTB reveals a conserved set of magnetosome genes.</title>
        <authorList>
            <person name="Kolinko S."/>
            <person name="Richter M."/>
            <person name="Glockner F.O."/>
            <person name="Brachmann A."/>
            <person name="Schuler D."/>
        </authorList>
    </citation>
    <scope>NUCLEOTIDE SEQUENCE [LARGE SCALE GENOMIC DNA]</scope>
    <source>
        <strain evidence="1">SKK-01</strain>
    </source>
</reference>
<accession>A0A0F0CQT3</accession>
<dbReference type="EMBL" id="JYNY01000458">
    <property type="protein sequence ID" value="KJJ83876.1"/>
    <property type="molecule type" value="Genomic_DNA"/>
</dbReference>
<dbReference type="InterPro" id="IPR011006">
    <property type="entry name" value="CheY-like_superfamily"/>
</dbReference>
<name>A0A0F0CQT3_9BACT</name>
<evidence type="ECO:0000313" key="1">
    <source>
        <dbReference type="EMBL" id="KJJ83876.1"/>
    </source>
</evidence>
<protein>
    <submittedName>
        <fullName evidence="1">Response regulator DrrA</fullName>
    </submittedName>
</protein>
<dbReference type="SUPFAM" id="SSF52172">
    <property type="entry name" value="CheY-like"/>
    <property type="match status" value="1"/>
</dbReference>
<proteinExistence type="predicted"/>
<evidence type="ECO:0000313" key="2">
    <source>
        <dbReference type="Proteomes" id="UP000033428"/>
    </source>
</evidence>
<keyword evidence="2" id="KW-1185">Reference proteome</keyword>